<sequence>MASPTDRGIAFVGSNEDGTSNVYVACGVDASAKPQDVVAVHFRLSSVVIEPEVAMVAAGAMRRSAAPVHVWADDDRRVHIRAARGGLGTMAADLAL</sequence>
<accession>A0ABW1CEV5</accession>
<keyword evidence="2" id="KW-1185">Reference proteome</keyword>
<dbReference type="EMBL" id="JBHSPA010000010">
    <property type="protein sequence ID" value="MFC5823574.1"/>
    <property type="molecule type" value="Genomic_DNA"/>
</dbReference>
<organism evidence="1 2">
    <name type="scientific">Nonomuraea insulae</name>
    <dbReference type="NCBI Taxonomy" id="1616787"/>
    <lineage>
        <taxon>Bacteria</taxon>
        <taxon>Bacillati</taxon>
        <taxon>Actinomycetota</taxon>
        <taxon>Actinomycetes</taxon>
        <taxon>Streptosporangiales</taxon>
        <taxon>Streptosporangiaceae</taxon>
        <taxon>Nonomuraea</taxon>
    </lineage>
</organism>
<comment type="caution">
    <text evidence="1">The sequence shown here is derived from an EMBL/GenBank/DDBJ whole genome shotgun (WGS) entry which is preliminary data.</text>
</comment>
<evidence type="ECO:0000313" key="1">
    <source>
        <dbReference type="EMBL" id="MFC5823574.1"/>
    </source>
</evidence>
<protein>
    <submittedName>
        <fullName evidence="1">Uncharacterized protein</fullName>
    </submittedName>
</protein>
<gene>
    <name evidence="1" type="ORF">ACFPZ3_06910</name>
</gene>
<name>A0ABW1CEV5_9ACTN</name>
<dbReference type="RefSeq" id="WP_379513108.1">
    <property type="nucleotide sequence ID" value="NZ_JBHSPA010000010.1"/>
</dbReference>
<dbReference type="Proteomes" id="UP001596058">
    <property type="component" value="Unassembled WGS sequence"/>
</dbReference>
<proteinExistence type="predicted"/>
<reference evidence="2" key="1">
    <citation type="journal article" date="2019" name="Int. J. Syst. Evol. Microbiol.">
        <title>The Global Catalogue of Microorganisms (GCM) 10K type strain sequencing project: providing services to taxonomists for standard genome sequencing and annotation.</title>
        <authorList>
            <consortium name="The Broad Institute Genomics Platform"/>
            <consortium name="The Broad Institute Genome Sequencing Center for Infectious Disease"/>
            <person name="Wu L."/>
            <person name="Ma J."/>
        </authorList>
    </citation>
    <scope>NUCLEOTIDE SEQUENCE [LARGE SCALE GENOMIC DNA]</scope>
    <source>
        <strain evidence="2">CCUG 53903</strain>
    </source>
</reference>
<evidence type="ECO:0000313" key="2">
    <source>
        <dbReference type="Proteomes" id="UP001596058"/>
    </source>
</evidence>